<evidence type="ECO:0000313" key="4">
    <source>
        <dbReference type="Proteomes" id="UP001069145"/>
    </source>
</evidence>
<organism evidence="2 3">
    <name type="scientific">Aerococcus urinae</name>
    <dbReference type="NCBI Taxonomy" id="1376"/>
    <lineage>
        <taxon>Bacteria</taxon>
        <taxon>Bacillati</taxon>
        <taxon>Bacillota</taxon>
        <taxon>Bacilli</taxon>
        <taxon>Lactobacillales</taxon>
        <taxon>Aerococcaceae</taxon>
        <taxon>Aerococcus</taxon>
    </lineage>
</organism>
<dbReference type="Proteomes" id="UP001069145">
    <property type="component" value="Unassembled WGS sequence"/>
</dbReference>
<accession>A0A109RFF2</accession>
<dbReference type="EMBL" id="JAOTML010000004">
    <property type="protein sequence ID" value="MCY3053232.1"/>
    <property type="molecule type" value="Genomic_DNA"/>
</dbReference>
<name>A0A109RFF2_9LACT</name>
<dbReference type="Pfam" id="PF09481">
    <property type="entry name" value="CRISPR_Cse1"/>
    <property type="match status" value="1"/>
</dbReference>
<evidence type="ECO:0000313" key="3">
    <source>
        <dbReference type="Proteomes" id="UP000594771"/>
    </source>
</evidence>
<dbReference type="InterPro" id="IPR013381">
    <property type="entry name" value="CRISPR-assoc_prot_Cse1"/>
</dbReference>
<evidence type="ECO:0000313" key="2">
    <source>
        <dbReference type="EMBL" id="QPS01540.1"/>
    </source>
</evidence>
<proteinExistence type="predicted"/>
<gene>
    <name evidence="2" type="ORF">I6G68_00195</name>
    <name evidence="1" type="ORF">ODY43_04430</name>
</gene>
<keyword evidence="4" id="KW-1185">Reference proteome</keyword>
<evidence type="ECO:0000313" key="1">
    <source>
        <dbReference type="EMBL" id="MCY3053232.1"/>
    </source>
</evidence>
<reference evidence="1" key="2">
    <citation type="submission" date="2022-09" db="EMBL/GenBank/DDBJ databases">
        <title>Aerococcus urinae taxonomy study.</title>
        <authorList>
            <person name="Christensen J."/>
            <person name="Senneby E."/>
        </authorList>
    </citation>
    <scope>NUCLEOTIDE SEQUENCE</scope>
    <source>
        <strain evidence="1">NLD-066-U95</strain>
    </source>
</reference>
<dbReference type="AlphaFoldDB" id="A0A109RFF2"/>
<dbReference type="EMBL" id="CP065662">
    <property type="protein sequence ID" value="QPS01540.1"/>
    <property type="molecule type" value="Genomic_DNA"/>
</dbReference>
<dbReference type="RefSeq" id="WP_060777639.1">
    <property type="nucleotide sequence ID" value="NZ_CAJHLF010000001.1"/>
</dbReference>
<sequence length="576" mass="66856">MAKFSLIDEPWIAVISKDSGENLLLSLRDVFEQAPSLNQLAGDSKTQDFAVLRLLLAILQTVYSRMNASGQPYDQVELADRYQQMTDVDEFDEDDYVENLEETWQSIWEEGEFTEAVNNYLTAWHDHFYLFDDQYPFFQVTQADIAGDKISKSKASSIQAKNINRTISESGNKIALFSPSYGENKEILKADQVARWLLTFQGYSGLSDKVIFGKEKYKASKGWLFDIGGLYLGGRNLFETLWLNTVLVHPREGYRLNRQKPCWEFSGSEIIDQYFSSDNCDNLAELYSNWSRAIYIDPMTDLNKPFAFEVVKLPEINHVDNFLEPMTVWRKNASGENKGRYTPRKHVVGQSLWRSFGLVLPSNSKKEEGEGESHRPEIITWFDYLDDITDSLLDNYPLTIYAVSMQDDGNATSWVPTDEIYDELKIDDQVAADLSSAGWIPRINDTVTETKEIIERTFRYFLMEIKDFRNMDGNHFIDQNIEELYFLIDLPFRDWLIEIKPEDAKDEKIIQWRQTLRKIVMDKINHIVKEAGPRDYKGKVYEAKDGQSYIKNIATAYNTVTYFINKKLSVREDRND</sequence>
<dbReference type="Gene3D" id="1.10.132.100">
    <property type="match status" value="1"/>
</dbReference>
<protein>
    <submittedName>
        <fullName evidence="2">Type I-E CRISPR-associated protein Cse1/CasA</fullName>
    </submittedName>
</protein>
<dbReference type="Proteomes" id="UP000594771">
    <property type="component" value="Chromosome"/>
</dbReference>
<dbReference type="OrthoDB" id="3187690at2"/>
<dbReference type="GeneID" id="35768378"/>
<reference evidence="2 3" key="1">
    <citation type="submission" date="2020-12" db="EMBL/GenBank/DDBJ databases">
        <title>FDA dAtabase for Regulatory Grade micrObial Sequences (FDA-ARGOS): Supporting development and validation of Infectious Disease Dx tests.</title>
        <authorList>
            <person name="Sproer C."/>
            <person name="Gronow S."/>
            <person name="Severitt S."/>
            <person name="Schroder I."/>
            <person name="Tallon L."/>
            <person name="Sadzewicz L."/>
            <person name="Zhao X."/>
            <person name="Boylan J."/>
            <person name="Ott S."/>
            <person name="Bowen H."/>
            <person name="Vavikolanu K."/>
            <person name="Mehta A."/>
            <person name="Aluvathingal J."/>
            <person name="Nadendla S."/>
            <person name="Lowell S."/>
            <person name="Myers T."/>
            <person name="Yan Y."/>
            <person name="Sichtig H."/>
        </authorList>
    </citation>
    <scope>NUCLEOTIDE SEQUENCE [LARGE SCALE GENOMIC DNA]</scope>
    <source>
        <strain evidence="2 3">FDAARGOS_911</strain>
    </source>
</reference>
<dbReference type="KEGG" id="aun:AWM73_00825"/>